<dbReference type="AlphaFoldDB" id="A0A0W7XCH4"/>
<dbReference type="Proteomes" id="UP000054804">
    <property type="component" value="Unassembled WGS sequence"/>
</dbReference>
<protein>
    <recommendedName>
        <fullName evidence="4">DUF3784 domain-containing protein</fullName>
    </recommendedName>
</protein>
<accession>A0A0W7XCH4</accession>
<feature type="transmembrane region" description="Helical" evidence="1">
    <location>
        <begin position="86"/>
        <end position="109"/>
    </location>
</feature>
<name>A0A0W7XCH4_9ACTN</name>
<gene>
    <name evidence="2" type="ORF">AT728_40355</name>
</gene>
<proteinExistence type="predicted"/>
<feature type="transmembrane region" description="Helical" evidence="1">
    <location>
        <begin position="56"/>
        <end position="79"/>
    </location>
</feature>
<keyword evidence="1" id="KW-0472">Membrane</keyword>
<comment type="caution">
    <text evidence="2">The sequence shown here is derived from an EMBL/GenBank/DDBJ whole genome shotgun (WGS) entry which is preliminary data.</text>
</comment>
<evidence type="ECO:0000313" key="3">
    <source>
        <dbReference type="Proteomes" id="UP000054804"/>
    </source>
</evidence>
<evidence type="ECO:0000256" key="1">
    <source>
        <dbReference type="SAM" id="Phobius"/>
    </source>
</evidence>
<dbReference type="RefSeq" id="WP_058845554.1">
    <property type="nucleotide sequence ID" value="NZ_LOCL01000012.1"/>
</dbReference>
<sequence>MAYVFIGCCFVLLAVVTLLAARVGHRGKVCDRSIGYDVPDEVKRDPALRARANDLVAHWCTGAAILSLAPLVPIGSVLIADGDRSIGTAGLLVVAAYGLLVVAVAGYPFEKIKHLAR</sequence>
<dbReference type="OrthoDB" id="4217346at2"/>
<evidence type="ECO:0000313" key="2">
    <source>
        <dbReference type="EMBL" id="KUF20338.1"/>
    </source>
</evidence>
<reference evidence="2 3" key="1">
    <citation type="submission" date="2015-12" db="EMBL/GenBank/DDBJ databases">
        <title>Draft genome sequence of Streptomyces silvensis ATCC 53525, a producer of novel hormone antagonists.</title>
        <authorList>
            <person name="Johnston C.W."/>
            <person name="Li Y."/>
            <person name="Magarvey N.A."/>
        </authorList>
    </citation>
    <scope>NUCLEOTIDE SEQUENCE [LARGE SCALE GENOMIC DNA]</scope>
    <source>
        <strain evidence="2 3">ATCC 53525</strain>
    </source>
</reference>
<dbReference type="EMBL" id="LOCL01000012">
    <property type="protein sequence ID" value="KUF20338.1"/>
    <property type="molecule type" value="Genomic_DNA"/>
</dbReference>
<keyword evidence="1" id="KW-1133">Transmembrane helix</keyword>
<organism evidence="2 3">
    <name type="scientific">Streptomyces silvensis</name>
    <dbReference type="NCBI Taxonomy" id="1765722"/>
    <lineage>
        <taxon>Bacteria</taxon>
        <taxon>Bacillati</taxon>
        <taxon>Actinomycetota</taxon>
        <taxon>Actinomycetes</taxon>
        <taxon>Kitasatosporales</taxon>
        <taxon>Streptomycetaceae</taxon>
        <taxon>Streptomyces</taxon>
    </lineage>
</organism>
<keyword evidence="1" id="KW-0812">Transmembrane</keyword>
<evidence type="ECO:0008006" key="4">
    <source>
        <dbReference type="Google" id="ProtNLM"/>
    </source>
</evidence>
<keyword evidence="3" id="KW-1185">Reference proteome</keyword>